<dbReference type="Proteomes" id="UP000001514">
    <property type="component" value="Unassembled WGS sequence"/>
</dbReference>
<feature type="chain" id="PRO_5003123281" description="Polysaccharide biosynthesis protein C-terminal domain-containing protein" evidence="3">
    <location>
        <begin position="22"/>
        <end position="140"/>
    </location>
</feature>
<dbReference type="GO" id="GO:0016020">
    <property type="term" value="C:membrane"/>
    <property type="evidence" value="ECO:0007669"/>
    <property type="project" value="InterPro"/>
</dbReference>
<dbReference type="Pfam" id="PF01554">
    <property type="entry name" value="MatE"/>
    <property type="match status" value="1"/>
</dbReference>
<feature type="transmembrane region" description="Helical" evidence="2">
    <location>
        <begin position="69"/>
        <end position="90"/>
    </location>
</feature>
<dbReference type="STRING" id="88036.D8T4E6"/>
<sequence>MAALNSILSVVVFLAFRKSIGWVYSNETDVVEHIASLLKVAFLIAACDPIQCVLGGVVRGCGWQAVGALANLTAFYVVGLPTAVVLGFVFKFYGMGLWIGIACGNATQTIILCFLTFFMNWENQVKSFTPFVSKAYAIVV</sequence>
<dbReference type="eggNOG" id="KOG1347">
    <property type="taxonomic scope" value="Eukaryota"/>
</dbReference>
<dbReference type="EMBL" id="GL377674">
    <property type="protein sequence ID" value="EFJ08342.1"/>
    <property type="molecule type" value="Genomic_DNA"/>
</dbReference>
<dbReference type="InterPro" id="IPR002528">
    <property type="entry name" value="MATE_fam"/>
</dbReference>
<keyword evidence="3" id="KW-0732">Signal</keyword>
<name>D8T4E6_SELML</name>
<keyword evidence="5" id="KW-1185">Reference proteome</keyword>
<evidence type="ECO:0000313" key="5">
    <source>
        <dbReference type="Proteomes" id="UP000001514"/>
    </source>
</evidence>
<dbReference type="PANTHER" id="PTHR11206">
    <property type="entry name" value="MULTIDRUG RESISTANCE PROTEIN"/>
    <property type="match status" value="1"/>
</dbReference>
<evidence type="ECO:0000256" key="2">
    <source>
        <dbReference type="SAM" id="Phobius"/>
    </source>
</evidence>
<feature type="transmembrane region" description="Helical" evidence="2">
    <location>
        <begin position="96"/>
        <end position="118"/>
    </location>
</feature>
<evidence type="ECO:0008006" key="6">
    <source>
        <dbReference type="Google" id="ProtNLM"/>
    </source>
</evidence>
<gene>
    <name evidence="4" type="ORF">SELMODRAFT_131840</name>
</gene>
<organism evidence="5">
    <name type="scientific">Selaginella moellendorffii</name>
    <name type="common">Spikemoss</name>
    <dbReference type="NCBI Taxonomy" id="88036"/>
    <lineage>
        <taxon>Eukaryota</taxon>
        <taxon>Viridiplantae</taxon>
        <taxon>Streptophyta</taxon>
        <taxon>Embryophyta</taxon>
        <taxon>Tracheophyta</taxon>
        <taxon>Lycopodiopsida</taxon>
        <taxon>Selaginellales</taxon>
        <taxon>Selaginellaceae</taxon>
        <taxon>Selaginella</taxon>
    </lineage>
</organism>
<comment type="similarity">
    <text evidence="1">Belongs to the multi antimicrobial extrusion (MATE) (TC 2.A.66.1) family.</text>
</comment>
<dbReference type="GO" id="GO:0015297">
    <property type="term" value="F:antiporter activity"/>
    <property type="evidence" value="ECO:0007669"/>
    <property type="project" value="InterPro"/>
</dbReference>
<dbReference type="KEGG" id="smo:SELMODRAFT_131840"/>
<keyword evidence="2" id="KW-1133">Transmembrane helix</keyword>
<dbReference type="OrthoDB" id="2126698at2759"/>
<reference evidence="4 5" key="1">
    <citation type="journal article" date="2011" name="Science">
        <title>The Selaginella genome identifies genetic changes associated with the evolution of vascular plants.</title>
        <authorList>
            <person name="Banks J.A."/>
            <person name="Nishiyama T."/>
            <person name="Hasebe M."/>
            <person name="Bowman J.L."/>
            <person name="Gribskov M."/>
            <person name="dePamphilis C."/>
            <person name="Albert V.A."/>
            <person name="Aono N."/>
            <person name="Aoyama T."/>
            <person name="Ambrose B.A."/>
            <person name="Ashton N.W."/>
            <person name="Axtell M.J."/>
            <person name="Barker E."/>
            <person name="Barker M.S."/>
            <person name="Bennetzen J.L."/>
            <person name="Bonawitz N.D."/>
            <person name="Chapple C."/>
            <person name="Cheng C."/>
            <person name="Correa L.G."/>
            <person name="Dacre M."/>
            <person name="DeBarry J."/>
            <person name="Dreyer I."/>
            <person name="Elias M."/>
            <person name="Engstrom E.M."/>
            <person name="Estelle M."/>
            <person name="Feng L."/>
            <person name="Finet C."/>
            <person name="Floyd S.K."/>
            <person name="Frommer W.B."/>
            <person name="Fujita T."/>
            <person name="Gramzow L."/>
            <person name="Gutensohn M."/>
            <person name="Harholt J."/>
            <person name="Hattori M."/>
            <person name="Heyl A."/>
            <person name="Hirai T."/>
            <person name="Hiwatashi Y."/>
            <person name="Ishikawa M."/>
            <person name="Iwata M."/>
            <person name="Karol K.G."/>
            <person name="Koehler B."/>
            <person name="Kolukisaoglu U."/>
            <person name="Kubo M."/>
            <person name="Kurata T."/>
            <person name="Lalonde S."/>
            <person name="Li K."/>
            <person name="Li Y."/>
            <person name="Litt A."/>
            <person name="Lyons E."/>
            <person name="Manning G."/>
            <person name="Maruyama T."/>
            <person name="Michael T.P."/>
            <person name="Mikami K."/>
            <person name="Miyazaki S."/>
            <person name="Morinaga S."/>
            <person name="Murata T."/>
            <person name="Mueller-Roeber B."/>
            <person name="Nelson D.R."/>
            <person name="Obara M."/>
            <person name="Oguri Y."/>
            <person name="Olmstead R.G."/>
            <person name="Onodera N."/>
            <person name="Petersen B.L."/>
            <person name="Pils B."/>
            <person name="Prigge M."/>
            <person name="Rensing S.A."/>
            <person name="Riano-Pachon D.M."/>
            <person name="Roberts A.W."/>
            <person name="Sato Y."/>
            <person name="Scheller H.V."/>
            <person name="Schulz B."/>
            <person name="Schulz C."/>
            <person name="Shakirov E.V."/>
            <person name="Shibagaki N."/>
            <person name="Shinohara N."/>
            <person name="Shippen D.E."/>
            <person name="Soerensen I."/>
            <person name="Sotooka R."/>
            <person name="Sugimoto N."/>
            <person name="Sugita M."/>
            <person name="Sumikawa N."/>
            <person name="Tanurdzic M."/>
            <person name="Theissen G."/>
            <person name="Ulvskov P."/>
            <person name="Wakazuki S."/>
            <person name="Weng J.K."/>
            <person name="Willats W.W."/>
            <person name="Wipf D."/>
            <person name="Wolf P.G."/>
            <person name="Yang L."/>
            <person name="Zimmer A.D."/>
            <person name="Zhu Q."/>
            <person name="Mitros T."/>
            <person name="Hellsten U."/>
            <person name="Loque D."/>
            <person name="Otillar R."/>
            <person name="Salamov A."/>
            <person name="Schmutz J."/>
            <person name="Shapiro H."/>
            <person name="Lindquist E."/>
            <person name="Lucas S."/>
            <person name="Rokhsar D."/>
            <person name="Grigoriev I.V."/>
        </authorList>
    </citation>
    <scope>NUCLEOTIDE SEQUENCE [LARGE SCALE GENOMIC DNA]</scope>
</reference>
<keyword evidence="2" id="KW-0472">Membrane</keyword>
<evidence type="ECO:0000313" key="4">
    <source>
        <dbReference type="EMBL" id="EFJ08342.1"/>
    </source>
</evidence>
<feature type="signal peptide" evidence="3">
    <location>
        <begin position="1"/>
        <end position="21"/>
    </location>
</feature>
<dbReference type="Gramene" id="EFJ08342">
    <property type="protein sequence ID" value="EFJ08342"/>
    <property type="gene ID" value="SELMODRAFT_131840"/>
</dbReference>
<accession>D8T4E6</accession>
<dbReference type="HOGENOM" id="CLU_012893_2_4_1"/>
<proteinExistence type="inferred from homology"/>
<dbReference type="GO" id="GO:0042910">
    <property type="term" value="F:xenobiotic transmembrane transporter activity"/>
    <property type="evidence" value="ECO:0007669"/>
    <property type="project" value="InterPro"/>
</dbReference>
<protein>
    <recommendedName>
        <fullName evidence="6">Polysaccharide biosynthesis protein C-terminal domain-containing protein</fullName>
    </recommendedName>
</protein>
<evidence type="ECO:0000256" key="1">
    <source>
        <dbReference type="ARBA" id="ARBA00010199"/>
    </source>
</evidence>
<evidence type="ECO:0000256" key="3">
    <source>
        <dbReference type="SAM" id="SignalP"/>
    </source>
</evidence>
<dbReference type="InParanoid" id="D8T4E6"/>
<dbReference type="AlphaFoldDB" id="D8T4E6"/>
<keyword evidence="2" id="KW-0812">Transmembrane</keyword>